<dbReference type="AlphaFoldDB" id="A0A6B0XYI5"/>
<sequence>MARNVTSELILDHVKQVRREVADREAWFARVEGDLKVIKAHFAGLVQSGVARDAFHASVQFRLDRIERRLELSDPSAE</sequence>
<name>A0A6B0XYI5_9RHOB</name>
<gene>
    <name evidence="1" type="ORF">F4Y60_02040</name>
</gene>
<evidence type="ECO:0000313" key="1">
    <source>
        <dbReference type="EMBL" id="MXY32873.1"/>
    </source>
</evidence>
<organism evidence="1">
    <name type="scientific">Boseongicola sp. SB0664_bin_43</name>
    <dbReference type="NCBI Taxonomy" id="2604844"/>
    <lineage>
        <taxon>Bacteria</taxon>
        <taxon>Pseudomonadati</taxon>
        <taxon>Pseudomonadota</taxon>
        <taxon>Alphaproteobacteria</taxon>
        <taxon>Rhodobacterales</taxon>
        <taxon>Paracoccaceae</taxon>
        <taxon>Boseongicola</taxon>
    </lineage>
</organism>
<reference evidence="1" key="1">
    <citation type="submission" date="2019-09" db="EMBL/GenBank/DDBJ databases">
        <title>Characterisation of the sponge microbiome using genome-centric metagenomics.</title>
        <authorList>
            <person name="Engelberts J.P."/>
            <person name="Robbins S.J."/>
            <person name="De Goeij J.M."/>
            <person name="Aranda M."/>
            <person name="Bell S.C."/>
            <person name="Webster N.S."/>
        </authorList>
    </citation>
    <scope>NUCLEOTIDE SEQUENCE</scope>
    <source>
        <strain evidence="1">SB0664_bin_43</strain>
    </source>
</reference>
<comment type="caution">
    <text evidence="1">The sequence shown here is derived from an EMBL/GenBank/DDBJ whole genome shotgun (WGS) entry which is preliminary data.</text>
</comment>
<dbReference type="EMBL" id="VXRY01000082">
    <property type="protein sequence ID" value="MXY32873.1"/>
    <property type="molecule type" value="Genomic_DNA"/>
</dbReference>
<proteinExistence type="predicted"/>
<accession>A0A6B0XYI5</accession>
<protein>
    <submittedName>
        <fullName evidence="1">Uncharacterized protein</fullName>
    </submittedName>
</protein>